<name>A0A840LHE2_9BURK</name>
<dbReference type="InterPro" id="IPR036046">
    <property type="entry name" value="Acylphosphatase-like_dom_sf"/>
</dbReference>
<dbReference type="PROSITE" id="PS50925">
    <property type="entry name" value="BLUF"/>
    <property type="match status" value="1"/>
</dbReference>
<dbReference type="Proteomes" id="UP000562027">
    <property type="component" value="Unassembled WGS sequence"/>
</dbReference>
<proteinExistence type="predicted"/>
<evidence type="ECO:0000313" key="2">
    <source>
        <dbReference type="EMBL" id="MBB4846023.1"/>
    </source>
</evidence>
<dbReference type="InterPro" id="IPR007024">
    <property type="entry name" value="BLUF_domain"/>
</dbReference>
<dbReference type="EMBL" id="JACHLP010000013">
    <property type="protein sequence ID" value="MBB4846023.1"/>
    <property type="molecule type" value="Genomic_DNA"/>
</dbReference>
<dbReference type="GO" id="GO:0071949">
    <property type="term" value="F:FAD binding"/>
    <property type="evidence" value="ECO:0007669"/>
    <property type="project" value="InterPro"/>
</dbReference>
<comment type="caution">
    <text evidence="2">The sequence shown here is derived from an EMBL/GenBank/DDBJ whole genome shotgun (WGS) entry which is preliminary data.</text>
</comment>
<dbReference type="RefSeq" id="WP_184304499.1">
    <property type="nucleotide sequence ID" value="NZ_JACHLP010000013.1"/>
</dbReference>
<evidence type="ECO:0000259" key="1">
    <source>
        <dbReference type="PROSITE" id="PS50925"/>
    </source>
</evidence>
<dbReference type="SUPFAM" id="SSF54975">
    <property type="entry name" value="Acylphosphatase/BLUF domain-like"/>
    <property type="match status" value="1"/>
</dbReference>
<evidence type="ECO:0000313" key="3">
    <source>
        <dbReference type="Proteomes" id="UP000562027"/>
    </source>
</evidence>
<gene>
    <name evidence="2" type="ORF">HNP55_004577</name>
</gene>
<reference evidence="2 3" key="1">
    <citation type="submission" date="2020-08" db="EMBL/GenBank/DDBJ databases">
        <title>Functional genomics of gut bacteria from endangered species of beetles.</title>
        <authorList>
            <person name="Carlos-Shanley C."/>
        </authorList>
    </citation>
    <scope>NUCLEOTIDE SEQUENCE [LARGE SCALE GENOMIC DNA]</scope>
    <source>
        <strain evidence="2 3">S00239</strain>
    </source>
</reference>
<dbReference type="GO" id="GO:0009882">
    <property type="term" value="F:blue light photoreceptor activity"/>
    <property type="evidence" value="ECO:0007669"/>
    <property type="project" value="InterPro"/>
</dbReference>
<organism evidence="2 3">
    <name type="scientific">Roseateles oligotrophus</name>
    <dbReference type="NCBI Taxonomy" id="1769250"/>
    <lineage>
        <taxon>Bacteria</taxon>
        <taxon>Pseudomonadati</taxon>
        <taxon>Pseudomonadota</taxon>
        <taxon>Betaproteobacteria</taxon>
        <taxon>Burkholderiales</taxon>
        <taxon>Sphaerotilaceae</taxon>
        <taxon>Roseateles</taxon>
    </lineage>
</organism>
<feature type="domain" description="BLUF" evidence="1">
    <location>
        <begin position="4"/>
        <end position="95"/>
    </location>
</feature>
<accession>A0A840LHE2</accession>
<sequence>MSDLCTLVYVSTASQLMSDEQLQAMLKKAMARNHINGLTGVLLYDEGNFMQCLEGPRSAVLETYGRIKANPAHRGLTELLLEPIAARSFEGWDMDFVHSSRGEMQALSQANWWRLRAEADRADDSPGLILLRDFWRSARKQPG</sequence>
<dbReference type="Pfam" id="PF04940">
    <property type="entry name" value="BLUF"/>
    <property type="match status" value="1"/>
</dbReference>
<keyword evidence="3" id="KW-1185">Reference proteome</keyword>
<dbReference type="Gene3D" id="3.30.70.100">
    <property type="match status" value="1"/>
</dbReference>
<dbReference type="AlphaFoldDB" id="A0A840LHE2"/>
<dbReference type="SMART" id="SM01034">
    <property type="entry name" value="BLUF"/>
    <property type="match status" value="1"/>
</dbReference>
<protein>
    <recommendedName>
        <fullName evidence="1">BLUF domain-containing protein</fullName>
    </recommendedName>
</protein>